<name>A0ABN9WGP0_9DINO</name>
<evidence type="ECO:0000259" key="5">
    <source>
        <dbReference type="PROSITE" id="PS51192"/>
    </source>
</evidence>
<dbReference type="SUPFAM" id="SSF52540">
    <property type="entry name" value="P-loop containing nucleoside triphosphate hydrolases"/>
    <property type="match status" value="1"/>
</dbReference>
<keyword evidence="3" id="KW-0347">Helicase</keyword>
<evidence type="ECO:0000256" key="1">
    <source>
        <dbReference type="ARBA" id="ARBA00022741"/>
    </source>
</evidence>
<dbReference type="InterPro" id="IPR014001">
    <property type="entry name" value="Helicase_ATP-bd"/>
</dbReference>
<dbReference type="CDD" id="cd17917">
    <property type="entry name" value="DEXHc_RHA-like"/>
    <property type="match status" value="1"/>
</dbReference>
<keyword evidence="1" id="KW-0547">Nucleotide-binding</keyword>
<gene>
    <name evidence="6" type="ORF">PCOR1329_LOCUS66107</name>
</gene>
<organism evidence="6 7">
    <name type="scientific">Prorocentrum cordatum</name>
    <dbReference type="NCBI Taxonomy" id="2364126"/>
    <lineage>
        <taxon>Eukaryota</taxon>
        <taxon>Sar</taxon>
        <taxon>Alveolata</taxon>
        <taxon>Dinophyceae</taxon>
        <taxon>Prorocentrales</taxon>
        <taxon>Prorocentraceae</taxon>
        <taxon>Prorocentrum</taxon>
    </lineage>
</organism>
<dbReference type="PANTHER" id="PTHR18934">
    <property type="entry name" value="ATP-DEPENDENT RNA HELICASE"/>
    <property type="match status" value="1"/>
</dbReference>
<dbReference type="EMBL" id="CAUYUJ010018500">
    <property type="protein sequence ID" value="CAK0884051.1"/>
    <property type="molecule type" value="Genomic_DNA"/>
</dbReference>
<protein>
    <recommendedName>
        <fullName evidence="5">Helicase ATP-binding domain-containing protein</fullName>
    </recommendedName>
</protein>
<evidence type="ECO:0000256" key="3">
    <source>
        <dbReference type="ARBA" id="ARBA00022806"/>
    </source>
</evidence>
<sequence length="194" mass="20925">MPFVDGQDYFIPFTLDTGAESKRHSLTDPAHVAAVSAAAEPGQPRTVPLYPAAEAPGSKPRAPLFTELPAWEAAAQVKEACARSQVVCVQGETGCGKSSVLPLIFLEDPQARIAVTQPRRIAAISLAQRVASTRGEPVGQTVGYRVAMDGQVSGATRLSFVTTGWLLMKLAHRPQALKEYTHIVLDEIHERDRL</sequence>
<dbReference type="InterPro" id="IPR011545">
    <property type="entry name" value="DEAD/DEAH_box_helicase_dom"/>
</dbReference>
<accession>A0ABN9WGP0</accession>
<feature type="domain" description="Helicase ATP-binding" evidence="5">
    <location>
        <begin position="78"/>
        <end position="194"/>
    </location>
</feature>
<feature type="non-terminal residue" evidence="6">
    <location>
        <position position="194"/>
    </location>
</feature>
<dbReference type="PROSITE" id="PS51192">
    <property type="entry name" value="HELICASE_ATP_BIND_1"/>
    <property type="match status" value="1"/>
</dbReference>
<dbReference type="PANTHER" id="PTHR18934:SF99">
    <property type="entry name" value="ATP-DEPENDENT RNA HELICASE DHX37-RELATED"/>
    <property type="match status" value="1"/>
</dbReference>
<evidence type="ECO:0000313" key="7">
    <source>
        <dbReference type="Proteomes" id="UP001189429"/>
    </source>
</evidence>
<dbReference type="InterPro" id="IPR027417">
    <property type="entry name" value="P-loop_NTPase"/>
</dbReference>
<evidence type="ECO:0000256" key="4">
    <source>
        <dbReference type="ARBA" id="ARBA00022840"/>
    </source>
</evidence>
<proteinExistence type="predicted"/>
<reference evidence="6" key="1">
    <citation type="submission" date="2023-10" db="EMBL/GenBank/DDBJ databases">
        <authorList>
            <person name="Chen Y."/>
            <person name="Shah S."/>
            <person name="Dougan E. K."/>
            <person name="Thang M."/>
            <person name="Chan C."/>
        </authorList>
    </citation>
    <scope>NUCLEOTIDE SEQUENCE [LARGE SCALE GENOMIC DNA]</scope>
</reference>
<comment type="caution">
    <text evidence="6">The sequence shown here is derived from an EMBL/GenBank/DDBJ whole genome shotgun (WGS) entry which is preliminary data.</text>
</comment>
<keyword evidence="2" id="KW-0378">Hydrolase</keyword>
<dbReference type="Gene3D" id="3.40.50.300">
    <property type="entry name" value="P-loop containing nucleotide triphosphate hydrolases"/>
    <property type="match status" value="1"/>
</dbReference>
<dbReference type="Pfam" id="PF00270">
    <property type="entry name" value="DEAD"/>
    <property type="match status" value="1"/>
</dbReference>
<keyword evidence="7" id="KW-1185">Reference proteome</keyword>
<dbReference type="Proteomes" id="UP001189429">
    <property type="component" value="Unassembled WGS sequence"/>
</dbReference>
<evidence type="ECO:0000256" key="2">
    <source>
        <dbReference type="ARBA" id="ARBA00022801"/>
    </source>
</evidence>
<evidence type="ECO:0000313" key="6">
    <source>
        <dbReference type="EMBL" id="CAK0884051.1"/>
    </source>
</evidence>
<keyword evidence="4" id="KW-0067">ATP-binding</keyword>